<dbReference type="CDD" id="cd03042">
    <property type="entry name" value="GST_N_Zeta"/>
    <property type="match status" value="1"/>
</dbReference>
<keyword evidence="4" id="KW-0413">Isomerase</keyword>
<dbReference type="Pfam" id="PF13417">
    <property type="entry name" value="GST_N_3"/>
    <property type="match status" value="1"/>
</dbReference>
<dbReference type="InterPro" id="IPR004045">
    <property type="entry name" value="Glutathione_S-Trfase_N"/>
</dbReference>
<dbReference type="InterPro" id="IPR010987">
    <property type="entry name" value="Glutathione-S-Trfase_C-like"/>
</dbReference>
<gene>
    <name evidence="4" type="primary">maiA</name>
    <name evidence="4" type="ORF">GCM10011332_19310</name>
</gene>
<dbReference type="GO" id="GO:0006559">
    <property type="term" value="P:L-phenylalanine catabolic process"/>
    <property type="evidence" value="ECO:0007669"/>
    <property type="project" value="TreeGrafter"/>
</dbReference>
<keyword evidence="5" id="KW-1185">Reference proteome</keyword>
<reference evidence="4" key="2">
    <citation type="submission" date="2020-09" db="EMBL/GenBank/DDBJ databases">
        <authorList>
            <person name="Sun Q."/>
            <person name="Zhou Y."/>
        </authorList>
    </citation>
    <scope>NUCLEOTIDE SEQUENCE</scope>
    <source>
        <strain evidence="4">CGMCC 1.15254</strain>
    </source>
</reference>
<dbReference type="InterPro" id="IPR034333">
    <property type="entry name" value="GST_Zeta_N"/>
</dbReference>
<evidence type="ECO:0000313" key="4">
    <source>
        <dbReference type="EMBL" id="GGF65335.1"/>
    </source>
</evidence>
<dbReference type="NCBIfam" id="TIGR01262">
    <property type="entry name" value="maiA"/>
    <property type="match status" value="1"/>
</dbReference>
<dbReference type="InterPro" id="IPR036249">
    <property type="entry name" value="Thioredoxin-like_sf"/>
</dbReference>
<dbReference type="Pfam" id="PF13410">
    <property type="entry name" value="GST_C_2"/>
    <property type="match status" value="1"/>
</dbReference>
<dbReference type="GO" id="GO:0006749">
    <property type="term" value="P:glutathione metabolic process"/>
    <property type="evidence" value="ECO:0007669"/>
    <property type="project" value="TreeGrafter"/>
</dbReference>
<dbReference type="CDD" id="cd03191">
    <property type="entry name" value="GST_C_Zeta"/>
    <property type="match status" value="1"/>
</dbReference>
<dbReference type="PANTHER" id="PTHR42673:SF21">
    <property type="entry name" value="GLUTATHIONE S-TRANSFERASE YFCF"/>
    <property type="match status" value="1"/>
</dbReference>
<dbReference type="FunFam" id="1.20.1050.10:FF:000017">
    <property type="entry name" value="Maleylacetoacetate isomerase"/>
    <property type="match status" value="1"/>
</dbReference>
<dbReference type="SFLD" id="SFLDG00358">
    <property type="entry name" value="Main_(cytGST)"/>
    <property type="match status" value="1"/>
</dbReference>
<reference evidence="4" key="1">
    <citation type="journal article" date="2014" name="Int. J. Syst. Evol. Microbiol.">
        <title>Complete genome sequence of Corynebacterium casei LMG S-19264T (=DSM 44701T), isolated from a smear-ripened cheese.</title>
        <authorList>
            <consortium name="US DOE Joint Genome Institute (JGI-PGF)"/>
            <person name="Walter F."/>
            <person name="Albersmeier A."/>
            <person name="Kalinowski J."/>
            <person name="Ruckert C."/>
        </authorList>
    </citation>
    <scope>NUCLEOTIDE SEQUENCE</scope>
    <source>
        <strain evidence="4">CGMCC 1.15254</strain>
    </source>
</reference>
<protein>
    <submittedName>
        <fullName evidence="4">Maleylacetoacetate isomerase</fullName>
    </submittedName>
</protein>
<accession>A0A917FC84</accession>
<evidence type="ECO:0000259" key="3">
    <source>
        <dbReference type="PROSITE" id="PS50405"/>
    </source>
</evidence>
<dbReference type="InterPro" id="IPR034330">
    <property type="entry name" value="GST_Zeta_C"/>
</dbReference>
<organism evidence="4 5">
    <name type="scientific">Terasakiella brassicae</name>
    <dbReference type="NCBI Taxonomy" id="1634917"/>
    <lineage>
        <taxon>Bacteria</taxon>
        <taxon>Pseudomonadati</taxon>
        <taxon>Pseudomonadota</taxon>
        <taxon>Alphaproteobacteria</taxon>
        <taxon>Rhodospirillales</taxon>
        <taxon>Terasakiellaceae</taxon>
        <taxon>Terasakiella</taxon>
    </lineage>
</organism>
<dbReference type="Gene3D" id="3.40.30.10">
    <property type="entry name" value="Glutaredoxin"/>
    <property type="match status" value="1"/>
</dbReference>
<dbReference type="GO" id="GO:0005737">
    <property type="term" value="C:cytoplasm"/>
    <property type="evidence" value="ECO:0007669"/>
    <property type="project" value="InterPro"/>
</dbReference>
<dbReference type="InterPro" id="IPR005955">
    <property type="entry name" value="GST_Zeta"/>
</dbReference>
<evidence type="ECO:0000313" key="5">
    <source>
        <dbReference type="Proteomes" id="UP000632498"/>
    </source>
</evidence>
<dbReference type="GO" id="GO:0016034">
    <property type="term" value="F:maleylacetoacetate isomerase activity"/>
    <property type="evidence" value="ECO:0007669"/>
    <property type="project" value="TreeGrafter"/>
</dbReference>
<proteinExistence type="inferred from homology"/>
<comment type="similarity">
    <text evidence="1">Belongs to the GST superfamily. Zeta family.</text>
</comment>
<evidence type="ECO:0000259" key="2">
    <source>
        <dbReference type="PROSITE" id="PS50404"/>
    </source>
</evidence>
<dbReference type="InterPro" id="IPR036282">
    <property type="entry name" value="Glutathione-S-Trfase_C_sf"/>
</dbReference>
<dbReference type="GO" id="GO:0004364">
    <property type="term" value="F:glutathione transferase activity"/>
    <property type="evidence" value="ECO:0007669"/>
    <property type="project" value="TreeGrafter"/>
</dbReference>
<dbReference type="EMBL" id="BMHV01000012">
    <property type="protein sequence ID" value="GGF65335.1"/>
    <property type="molecule type" value="Genomic_DNA"/>
</dbReference>
<dbReference type="InterPro" id="IPR040079">
    <property type="entry name" value="Glutathione_S-Trfase"/>
</dbReference>
<dbReference type="SUPFAM" id="SSF47616">
    <property type="entry name" value="GST C-terminal domain-like"/>
    <property type="match status" value="1"/>
</dbReference>
<dbReference type="PROSITE" id="PS50405">
    <property type="entry name" value="GST_CTER"/>
    <property type="match status" value="1"/>
</dbReference>
<dbReference type="RefSeq" id="WP_188664285.1">
    <property type="nucleotide sequence ID" value="NZ_BMHV01000012.1"/>
</dbReference>
<dbReference type="PANTHER" id="PTHR42673">
    <property type="entry name" value="MALEYLACETOACETATE ISOMERASE"/>
    <property type="match status" value="1"/>
</dbReference>
<comment type="caution">
    <text evidence="4">The sequence shown here is derived from an EMBL/GenBank/DDBJ whole genome shotgun (WGS) entry which is preliminary data.</text>
</comment>
<sequence>MKLYDYWRSSACYRVRIGLNLKNIPYEHICVHLVKDGGQHHKADYKAKNAQGFVPSLELEDGHILTQSMAILEYLDEAYPASPFLPKSPRERAYVRSLANMISADIHPVNNLRILKYLTKQLGVEEDTKTAWYQHWVVEGFNALEQRLGDDPFCYGETPGLADICLIPQVYNAHRFNIDMAPYPKIARINENCLKQDAFQKALPENQPDAE</sequence>
<dbReference type="Proteomes" id="UP000632498">
    <property type="component" value="Unassembled WGS sequence"/>
</dbReference>
<dbReference type="PROSITE" id="PS50404">
    <property type="entry name" value="GST_NTER"/>
    <property type="match status" value="1"/>
</dbReference>
<evidence type="ECO:0000256" key="1">
    <source>
        <dbReference type="ARBA" id="ARBA00010007"/>
    </source>
</evidence>
<dbReference type="SUPFAM" id="SSF52833">
    <property type="entry name" value="Thioredoxin-like"/>
    <property type="match status" value="1"/>
</dbReference>
<feature type="domain" description="GST N-terminal" evidence="2">
    <location>
        <begin position="1"/>
        <end position="83"/>
    </location>
</feature>
<name>A0A917FC84_9PROT</name>
<dbReference type="AlphaFoldDB" id="A0A917FC84"/>
<dbReference type="Gene3D" id="1.20.1050.10">
    <property type="match status" value="1"/>
</dbReference>
<feature type="domain" description="GST C-terminal" evidence="3">
    <location>
        <begin position="88"/>
        <end position="211"/>
    </location>
</feature>
<dbReference type="SFLD" id="SFLDS00019">
    <property type="entry name" value="Glutathione_Transferase_(cytos"/>
    <property type="match status" value="1"/>
</dbReference>